<accession>A0ABY8W649</accession>
<dbReference type="SUPFAM" id="SSF46785">
    <property type="entry name" value="Winged helix' DNA-binding domain"/>
    <property type="match status" value="1"/>
</dbReference>
<proteinExistence type="predicted"/>
<dbReference type="Pfam" id="PF10400">
    <property type="entry name" value="Vir_act_alpha_C"/>
    <property type="match status" value="1"/>
</dbReference>
<feature type="coiled-coil region" evidence="1">
    <location>
        <begin position="110"/>
        <end position="137"/>
    </location>
</feature>
<keyword evidence="5" id="KW-1185">Reference proteome</keyword>
<sequence>MSLRFAMLGLLEDGPASGYTLTLRFERSLQRYAWTARQSHIYPELARLAEDGLVEVVEEGARGRRTYAITDAGRAALREWLLAPPKERAVRDEQALRLCLISALEPAQARAMVLDQLAEAERLAAELRALAEAADADRHPRGGLRFGRLAMELGRYQAEAQREWARWALRQLGGESAEVIVDAGPGAHQGSAPG</sequence>
<protein>
    <submittedName>
        <fullName evidence="4">Helix-turn-helix transcriptional regulator</fullName>
    </submittedName>
</protein>
<dbReference type="InterPro" id="IPR036390">
    <property type="entry name" value="WH_DNA-bd_sf"/>
</dbReference>
<evidence type="ECO:0000259" key="2">
    <source>
        <dbReference type="Pfam" id="PF03551"/>
    </source>
</evidence>
<evidence type="ECO:0000256" key="1">
    <source>
        <dbReference type="SAM" id="Coils"/>
    </source>
</evidence>
<evidence type="ECO:0000259" key="3">
    <source>
        <dbReference type="Pfam" id="PF10400"/>
    </source>
</evidence>
<evidence type="ECO:0000313" key="5">
    <source>
        <dbReference type="Proteomes" id="UP001240150"/>
    </source>
</evidence>
<keyword evidence="1" id="KW-0175">Coiled coil</keyword>
<dbReference type="Gene3D" id="1.10.10.10">
    <property type="entry name" value="Winged helix-like DNA-binding domain superfamily/Winged helix DNA-binding domain"/>
    <property type="match status" value="1"/>
</dbReference>
<dbReference type="InterPro" id="IPR036388">
    <property type="entry name" value="WH-like_DNA-bd_sf"/>
</dbReference>
<dbReference type="PANTHER" id="PTHR43252:SF2">
    <property type="entry name" value="TRANSCRIPTION REGULATOR, PADR-LIKE FAMILY"/>
    <property type="match status" value="1"/>
</dbReference>
<feature type="domain" description="Transcription regulator PadR C-terminal" evidence="3">
    <location>
        <begin position="90"/>
        <end position="172"/>
    </location>
</feature>
<dbReference type="InterPro" id="IPR018309">
    <property type="entry name" value="Tscrpt_reg_PadR_C"/>
</dbReference>
<organism evidence="4 5">
    <name type="scientific">Actinoplanes oblitus</name>
    <dbReference type="NCBI Taxonomy" id="3040509"/>
    <lineage>
        <taxon>Bacteria</taxon>
        <taxon>Bacillati</taxon>
        <taxon>Actinomycetota</taxon>
        <taxon>Actinomycetes</taxon>
        <taxon>Micromonosporales</taxon>
        <taxon>Micromonosporaceae</taxon>
        <taxon>Actinoplanes</taxon>
    </lineage>
</organism>
<dbReference type="RefSeq" id="WP_284914487.1">
    <property type="nucleotide sequence ID" value="NZ_CP126980.1"/>
</dbReference>
<evidence type="ECO:0000313" key="4">
    <source>
        <dbReference type="EMBL" id="WIM93280.1"/>
    </source>
</evidence>
<gene>
    <name evidence="4" type="ORF">ACTOB_005255</name>
</gene>
<dbReference type="PANTHER" id="PTHR43252">
    <property type="entry name" value="TRANSCRIPTIONAL REGULATOR YQJI"/>
    <property type="match status" value="1"/>
</dbReference>
<reference evidence="4 5" key="1">
    <citation type="submission" date="2023-06" db="EMBL/GenBank/DDBJ databases">
        <authorList>
            <person name="Yushchuk O."/>
            <person name="Binda E."/>
            <person name="Ruckert-Reed C."/>
            <person name="Fedorenko V."/>
            <person name="Kalinowski J."/>
            <person name="Marinelli F."/>
        </authorList>
    </citation>
    <scope>NUCLEOTIDE SEQUENCE [LARGE SCALE GENOMIC DNA]</scope>
    <source>
        <strain evidence="4 5">NRRL 3884</strain>
    </source>
</reference>
<feature type="domain" description="Transcription regulator PadR N-terminal" evidence="2">
    <location>
        <begin position="7"/>
        <end position="79"/>
    </location>
</feature>
<dbReference type="Proteomes" id="UP001240150">
    <property type="component" value="Chromosome"/>
</dbReference>
<dbReference type="Pfam" id="PF03551">
    <property type="entry name" value="PadR"/>
    <property type="match status" value="1"/>
</dbReference>
<name>A0ABY8W649_9ACTN</name>
<dbReference type="EMBL" id="CP126980">
    <property type="protein sequence ID" value="WIM93280.1"/>
    <property type="molecule type" value="Genomic_DNA"/>
</dbReference>
<dbReference type="Gene3D" id="6.10.140.190">
    <property type="match status" value="1"/>
</dbReference>
<dbReference type="InterPro" id="IPR005149">
    <property type="entry name" value="Tscrpt_reg_PadR_N"/>
</dbReference>